<keyword evidence="5" id="KW-1185">Reference proteome</keyword>
<dbReference type="EMBL" id="SDPM01000003">
    <property type="protein sequence ID" value="RXZ86970.1"/>
    <property type="molecule type" value="Genomic_DNA"/>
</dbReference>
<reference evidence="4 5" key="1">
    <citation type="submission" date="2019-01" db="EMBL/GenBank/DDBJ databases">
        <title>Agromyces.</title>
        <authorList>
            <person name="Li J."/>
        </authorList>
    </citation>
    <scope>NUCLEOTIDE SEQUENCE [LARGE SCALE GENOMIC DNA]</scope>
    <source>
        <strain evidence="4 5">DSM 23870</strain>
    </source>
</reference>
<keyword evidence="1" id="KW-0812">Transmembrane</keyword>
<dbReference type="OrthoDB" id="3240395at2"/>
<evidence type="ECO:0000256" key="1">
    <source>
        <dbReference type="SAM" id="Phobius"/>
    </source>
</evidence>
<dbReference type="InterPro" id="IPR000326">
    <property type="entry name" value="PAP2/HPO"/>
</dbReference>
<feature type="transmembrane region" description="Helical" evidence="1">
    <location>
        <begin position="163"/>
        <end position="184"/>
    </location>
</feature>
<dbReference type="Proteomes" id="UP000581087">
    <property type="component" value="Unassembled WGS sequence"/>
</dbReference>
<name>A0A4Q2MCZ6_9MICO</name>
<evidence type="ECO:0000313" key="5">
    <source>
        <dbReference type="Proteomes" id="UP000292686"/>
    </source>
</evidence>
<reference evidence="3 6" key="2">
    <citation type="submission" date="2020-07" db="EMBL/GenBank/DDBJ databases">
        <title>Sequencing the genomes of 1000 actinobacteria strains.</title>
        <authorList>
            <person name="Klenk H.-P."/>
        </authorList>
    </citation>
    <scope>NUCLEOTIDE SEQUENCE [LARGE SCALE GENOMIC DNA]</scope>
    <source>
        <strain evidence="3 6">DSM 23870</strain>
    </source>
</reference>
<dbReference type="SUPFAM" id="SSF48317">
    <property type="entry name" value="Acid phosphatase/Vanadium-dependent haloperoxidase"/>
    <property type="match status" value="1"/>
</dbReference>
<feature type="transmembrane region" description="Helical" evidence="1">
    <location>
        <begin position="261"/>
        <end position="284"/>
    </location>
</feature>
<dbReference type="EMBL" id="JACCBI010000001">
    <property type="protein sequence ID" value="NYD67195.1"/>
    <property type="molecule type" value="Genomic_DNA"/>
</dbReference>
<organism evidence="4 5">
    <name type="scientific">Agromyces atrinae</name>
    <dbReference type="NCBI Taxonomy" id="592376"/>
    <lineage>
        <taxon>Bacteria</taxon>
        <taxon>Bacillati</taxon>
        <taxon>Actinomycetota</taxon>
        <taxon>Actinomycetes</taxon>
        <taxon>Micrococcales</taxon>
        <taxon>Microbacteriaceae</taxon>
        <taxon>Agromyces</taxon>
    </lineage>
</organism>
<feature type="transmembrane region" description="Helical" evidence="1">
    <location>
        <begin position="196"/>
        <end position="216"/>
    </location>
</feature>
<dbReference type="InterPro" id="IPR036938">
    <property type="entry name" value="PAP2/HPO_sf"/>
</dbReference>
<keyword evidence="1" id="KW-0472">Membrane</keyword>
<feature type="transmembrane region" description="Helical" evidence="1">
    <location>
        <begin position="135"/>
        <end position="156"/>
    </location>
</feature>
<dbReference type="AlphaFoldDB" id="A0A4Q2MCZ6"/>
<evidence type="ECO:0000313" key="3">
    <source>
        <dbReference type="EMBL" id="NYD67195.1"/>
    </source>
</evidence>
<dbReference type="RefSeq" id="WP_129173824.1">
    <property type="nucleotide sequence ID" value="NZ_JACCBI010000001.1"/>
</dbReference>
<feature type="transmembrane region" description="Helical" evidence="1">
    <location>
        <begin position="96"/>
        <end position="115"/>
    </location>
</feature>
<feature type="domain" description="Phosphatidic acid phosphatase type 2/haloperoxidase" evidence="2">
    <location>
        <begin position="101"/>
        <end position="206"/>
    </location>
</feature>
<sequence>MTNVLAQPVTALLGRARRRWIVLAVAALLALAAIYVAAVLTPLGQQLENAALRGADQQAAETFREASERLGLITVWSLAAATLAVGAIGLLRRKPLLAAVAVGVIVVGQIVTQTLKRFVLPRPELVEVVGDYTGNSFPSGHTTIAMTVLVAVILVVPFRFRGLALLVVMTWATSIGAYTIAAKWHRLSDTLGADMVALGLGCVAALVLVRTGRVVIVDEKRRLRVVYVVLIGGLGLLTLGLGLVLGWSAFAFDITDPTIEWNAYLAAAALASAGSIGTALVYWWSWRRLEAA</sequence>
<feature type="transmembrane region" description="Helical" evidence="1">
    <location>
        <begin position="70"/>
        <end position="91"/>
    </location>
</feature>
<evidence type="ECO:0000259" key="2">
    <source>
        <dbReference type="Pfam" id="PF01569"/>
    </source>
</evidence>
<accession>A0A4Q2MCZ6</accession>
<gene>
    <name evidence="3" type="ORF">BJ972_001714</name>
    <name evidence="4" type="ORF">ESP50_07870</name>
</gene>
<dbReference type="Gene3D" id="1.20.144.10">
    <property type="entry name" value="Phosphatidic acid phosphatase type 2/haloperoxidase"/>
    <property type="match status" value="1"/>
</dbReference>
<keyword evidence="1" id="KW-1133">Transmembrane helix</keyword>
<comment type="caution">
    <text evidence="4">The sequence shown here is derived from an EMBL/GenBank/DDBJ whole genome shotgun (WGS) entry which is preliminary data.</text>
</comment>
<evidence type="ECO:0000313" key="6">
    <source>
        <dbReference type="Proteomes" id="UP000581087"/>
    </source>
</evidence>
<proteinExistence type="predicted"/>
<protein>
    <submittedName>
        <fullName evidence="3">Membrane-associated phospholipid phosphatase</fullName>
    </submittedName>
    <submittedName>
        <fullName evidence="4">Phosphatase PAP2 family protein</fullName>
    </submittedName>
</protein>
<evidence type="ECO:0000313" key="4">
    <source>
        <dbReference type="EMBL" id="RXZ86970.1"/>
    </source>
</evidence>
<feature type="transmembrane region" description="Helical" evidence="1">
    <location>
        <begin position="20"/>
        <end position="40"/>
    </location>
</feature>
<dbReference type="Proteomes" id="UP000292686">
    <property type="component" value="Unassembled WGS sequence"/>
</dbReference>
<feature type="transmembrane region" description="Helical" evidence="1">
    <location>
        <begin position="225"/>
        <end position="249"/>
    </location>
</feature>
<dbReference type="Pfam" id="PF01569">
    <property type="entry name" value="PAP2"/>
    <property type="match status" value="1"/>
</dbReference>